<protein>
    <submittedName>
        <fullName evidence="1">Uncharacterized protein</fullName>
    </submittedName>
</protein>
<reference evidence="1 2" key="1">
    <citation type="journal article" date="2018" name="New Phytol.">
        <title>Phylogenomics of Endogonaceae and evolution of mycorrhizas within Mucoromycota.</title>
        <authorList>
            <person name="Chang Y."/>
            <person name="Desiro A."/>
            <person name="Na H."/>
            <person name="Sandor L."/>
            <person name="Lipzen A."/>
            <person name="Clum A."/>
            <person name="Barry K."/>
            <person name="Grigoriev I.V."/>
            <person name="Martin F.M."/>
            <person name="Stajich J.E."/>
            <person name="Smith M.E."/>
            <person name="Bonito G."/>
            <person name="Spatafora J.W."/>
        </authorList>
    </citation>
    <scope>NUCLEOTIDE SEQUENCE [LARGE SCALE GENOMIC DNA]</scope>
    <source>
        <strain evidence="1 2">GMNB39</strain>
    </source>
</reference>
<dbReference type="AlphaFoldDB" id="A0A433DI44"/>
<sequence>MAHRRDLGAGVGQKDLQGKSCNRISGLREGSGTTTGEIFHYTPWQSENNLFSRISHDRIIATSSYENGSLRNYLREYPHLNLKQRILAPMTSHWN</sequence>
<evidence type="ECO:0000313" key="2">
    <source>
        <dbReference type="Proteomes" id="UP000268093"/>
    </source>
</evidence>
<name>A0A433DI44_9FUNG</name>
<proteinExistence type="predicted"/>
<keyword evidence="2" id="KW-1185">Reference proteome</keyword>
<gene>
    <name evidence="1" type="ORF">BC936DRAFT_138738</name>
</gene>
<dbReference type="EMBL" id="RBNI01001366">
    <property type="protein sequence ID" value="RUP50523.1"/>
    <property type="molecule type" value="Genomic_DNA"/>
</dbReference>
<evidence type="ECO:0000313" key="1">
    <source>
        <dbReference type="EMBL" id="RUP50523.1"/>
    </source>
</evidence>
<comment type="caution">
    <text evidence="1">The sequence shown here is derived from an EMBL/GenBank/DDBJ whole genome shotgun (WGS) entry which is preliminary data.</text>
</comment>
<dbReference type="Proteomes" id="UP000268093">
    <property type="component" value="Unassembled WGS sequence"/>
</dbReference>
<accession>A0A433DI44</accession>
<organism evidence="1 2">
    <name type="scientific">Jimgerdemannia flammicorona</name>
    <dbReference type="NCBI Taxonomy" id="994334"/>
    <lineage>
        <taxon>Eukaryota</taxon>
        <taxon>Fungi</taxon>
        <taxon>Fungi incertae sedis</taxon>
        <taxon>Mucoromycota</taxon>
        <taxon>Mucoromycotina</taxon>
        <taxon>Endogonomycetes</taxon>
        <taxon>Endogonales</taxon>
        <taxon>Endogonaceae</taxon>
        <taxon>Jimgerdemannia</taxon>
    </lineage>
</organism>